<dbReference type="OrthoDB" id="9795675at2"/>
<dbReference type="RefSeq" id="WP_020039742.1">
    <property type="nucleotide sequence ID" value="NZ_KE557276.1"/>
</dbReference>
<evidence type="ECO:0000256" key="2">
    <source>
        <dbReference type="ARBA" id="ARBA00004613"/>
    </source>
</evidence>
<comment type="cofactor">
    <cofactor evidence="1">
        <name>Ca(2+)</name>
        <dbReference type="ChEBI" id="CHEBI:29108"/>
    </cofactor>
</comment>
<reference evidence="8" key="1">
    <citation type="journal article" date="2014" name="Stand. Genomic Sci.">
        <title>Genome sequence of the exopolysaccharide-producing Salipiger mucosus type strain (DSM 16094(T)), a moderately halophilic member of the Roseobacter clade.</title>
        <authorList>
            <person name="Riedel T."/>
            <person name="Spring S."/>
            <person name="Fiebig A."/>
            <person name="Petersen J."/>
            <person name="Kyrpides N.C."/>
            <person name="Goker M."/>
            <person name="Klenk H.P."/>
        </authorList>
    </citation>
    <scope>NUCLEOTIDE SEQUENCE [LARGE SCALE GENOMIC DNA]</scope>
    <source>
        <strain evidence="8">DSM 16094</strain>
    </source>
</reference>
<dbReference type="Pfam" id="PF00353">
    <property type="entry name" value="HemolysinCabind"/>
    <property type="match status" value="1"/>
</dbReference>
<proteinExistence type="predicted"/>
<dbReference type="InterPro" id="IPR013858">
    <property type="entry name" value="Peptidase_M10B_C"/>
</dbReference>
<accession>S9QQW0</accession>
<dbReference type="HOGENOM" id="CLU_022420_0_0_5"/>
<evidence type="ECO:0000259" key="5">
    <source>
        <dbReference type="Pfam" id="PF04151"/>
    </source>
</evidence>
<dbReference type="AlphaFoldDB" id="S9QQW0"/>
<dbReference type="InterPro" id="IPR007280">
    <property type="entry name" value="Peptidase_C_arc/bac"/>
</dbReference>
<dbReference type="InterPro" id="IPR011049">
    <property type="entry name" value="Serralysin-like_metalloprot_C"/>
</dbReference>
<dbReference type="Pfam" id="PF04151">
    <property type="entry name" value="PPC"/>
    <property type="match status" value="1"/>
</dbReference>
<evidence type="ECO:0000256" key="1">
    <source>
        <dbReference type="ARBA" id="ARBA00001913"/>
    </source>
</evidence>
<dbReference type="PROSITE" id="PS00330">
    <property type="entry name" value="HEMOLYSIN_CALCIUM"/>
    <property type="match status" value="2"/>
</dbReference>
<dbReference type="InterPro" id="IPR018511">
    <property type="entry name" value="Hemolysin-typ_Ca-bd_CS"/>
</dbReference>
<comment type="subcellular location">
    <subcellularLocation>
        <location evidence="2">Secreted</location>
    </subcellularLocation>
</comment>
<comment type="caution">
    <text evidence="7">The sequence shown here is derived from an EMBL/GenBank/DDBJ whole genome shotgun (WGS) entry which is preliminary data.</text>
</comment>
<dbReference type="SUPFAM" id="SSF51120">
    <property type="entry name" value="beta-Roll"/>
    <property type="match status" value="2"/>
</dbReference>
<evidence type="ECO:0000259" key="6">
    <source>
        <dbReference type="Pfam" id="PF08548"/>
    </source>
</evidence>
<evidence type="ECO:0008006" key="9">
    <source>
        <dbReference type="Google" id="ProtNLM"/>
    </source>
</evidence>
<dbReference type="GO" id="GO:0005615">
    <property type="term" value="C:extracellular space"/>
    <property type="evidence" value="ECO:0007669"/>
    <property type="project" value="InterPro"/>
</dbReference>
<dbReference type="eggNOG" id="COG1404">
    <property type="taxonomic scope" value="Bacteria"/>
</dbReference>
<dbReference type="GO" id="GO:0005509">
    <property type="term" value="F:calcium ion binding"/>
    <property type="evidence" value="ECO:0007669"/>
    <property type="project" value="InterPro"/>
</dbReference>
<dbReference type="eggNOG" id="COG2931">
    <property type="taxonomic scope" value="Bacteria"/>
</dbReference>
<dbReference type="InterPro" id="IPR001343">
    <property type="entry name" value="Hemolysn_Ca-bd"/>
</dbReference>
<evidence type="ECO:0000256" key="4">
    <source>
        <dbReference type="ARBA" id="ARBA00022737"/>
    </source>
</evidence>
<dbReference type="EMBL" id="APVH01000027">
    <property type="protein sequence ID" value="EPX82032.1"/>
    <property type="molecule type" value="Genomic_DNA"/>
</dbReference>
<feature type="domain" description="Peptidase C-terminal archaeal/bacterial" evidence="5">
    <location>
        <begin position="377"/>
        <end position="447"/>
    </location>
</feature>
<keyword evidence="4" id="KW-0677">Repeat</keyword>
<dbReference type="Pfam" id="PF08548">
    <property type="entry name" value="Peptidase_M10_C"/>
    <property type="match status" value="1"/>
</dbReference>
<keyword evidence="3" id="KW-0964">Secreted</keyword>
<gene>
    <name evidence="7" type="ORF">Salmuc_02397</name>
</gene>
<name>S9QQW0_9RHOB</name>
<dbReference type="Proteomes" id="UP000015347">
    <property type="component" value="Unassembled WGS sequence"/>
</dbReference>
<feature type="domain" description="Peptidase M10 serralysin C-terminal" evidence="6">
    <location>
        <begin position="595"/>
        <end position="714"/>
    </location>
</feature>
<evidence type="ECO:0000256" key="3">
    <source>
        <dbReference type="ARBA" id="ARBA00022525"/>
    </source>
</evidence>
<organism evidence="7 8">
    <name type="scientific">Salipiger mucosus DSM 16094</name>
    <dbReference type="NCBI Taxonomy" id="1123237"/>
    <lineage>
        <taxon>Bacteria</taxon>
        <taxon>Pseudomonadati</taxon>
        <taxon>Pseudomonadota</taxon>
        <taxon>Alphaproteobacteria</taxon>
        <taxon>Rhodobacterales</taxon>
        <taxon>Roseobacteraceae</taxon>
        <taxon>Salipiger</taxon>
    </lineage>
</organism>
<dbReference type="STRING" id="1123237.Salmuc_02397"/>
<dbReference type="Gene3D" id="2.60.120.380">
    <property type="match status" value="4"/>
</dbReference>
<evidence type="ECO:0000313" key="7">
    <source>
        <dbReference type="EMBL" id="EPX82032.1"/>
    </source>
</evidence>
<dbReference type="SUPFAM" id="SSF89260">
    <property type="entry name" value="Collagen-binding domain"/>
    <property type="match status" value="1"/>
</dbReference>
<keyword evidence="8" id="KW-1185">Reference proteome</keyword>
<dbReference type="PRINTS" id="PR00313">
    <property type="entry name" value="CABNDNGRPT"/>
</dbReference>
<protein>
    <recommendedName>
        <fullName evidence="9">Alkaline phosphatase</fullName>
    </recommendedName>
</protein>
<sequence length="715" mass="75489">MAIIQETTDAAADLSTSYSITPGDRFDGEIAEGGDIDVVEITLEGGYSYGISVGASAYLNGIDDPYLQILDESGRIVDSDDDGGPGTDALIKLTLDETTTFYLAASDHYGRSTGGYSIEVIQEIAESAATRATLAANTIFEGQVDYFGDDDWFEVTLEAGHSYGIALSGDDRAGEIPDPYLVLLDAGSRVVLRDDNGGQDTDALIEFTPTESATYYVSAGNDDYAGTGGYSLELIEEVAESTLTQAEVTPNLLYEDSIDYYGDQDWIAITLQTGYSYGIQLSGDGRSGELVDPYLALLDGEGREVLTDDNSGRDTDALIEITPTETGLYYISAAADDDFGTGAYALMAYEEIAESTTTTASLGLGTPAEGRIEYYGDADWYGVELVAGETYQFDLEAFGETAPLSDPYLNLYDPSGAYLVSDDNSGAGRASHISFTAPESGTYFISASDDTYNATGDYLISMGGDAIGDVIGDNGPNLLEGGSGDDYLRGLGGNDTLDGGAGADLLDGGAGRDTASYESSTTSVRVDLLNDAFMYGDAVGDSFVGIEVFRTGGTVDQLRGADADDEFYTGGLSDRLYGRRGDDMLFGEDGADAFYGGLGADVMTGGEQEGRRDRYIYFAIQESGVGAGNRDLVTDYVAGEDRIEISRFDADTTQGFKQAFAFVGDAGLSGTAGELGYRHESGNTIVQADVDGDGAADFEIELAGIMELTEADFLI</sequence>
<evidence type="ECO:0000313" key="8">
    <source>
        <dbReference type="Proteomes" id="UP000015347"/>
    </source>
</evidence>
<dbReference type="Gene3D" id="2.150.10.10">
    <property type="entry name" value="Serralysin-like metalloprotease, C-terminal"/>
    <property type="match status" value="1"/>
</dbReference>